<dbReference type="PROSITE" id="PS51625">
    <property type="entry name" value="SAM_MT_TRMB"/>
    <property type="match status" value="1"/>
</dbReference>
<evidence type="ECO:0000256" key="6">
    <source>
        <dbReference type="ARBA" id="ARBA00022694"/>
    </source>
</evidence>
<dbReference type="SUPFAM" id="SSF53335">
    <property type="entry name" value="S-adenosyl-L-methionine-dependent methyltransferases"/>
    <property type="match status" value="1"/>
</dbReference>
<feature type="binding site" evidence="9">
    <location>
        <position position="117"/>
    </location>
    <ligand>
        <name>S-adenosyl-L-methionine</name>
        <dbReference type="ChEBI" id="CHEBI:59789"/>
    </ligand>
</feature>
<dbReference type="Gene3D" id="3.40.50.150">
    <property type="entry name" value="Vaccinia Virus protein VP39"/>
    <property type="match status" value="1"/>
</dbReference>
<comment type="catalytic activity">
    <reaction evidence="1 9">
        <text>guanosine(46) in tRNA + S-adenosyl-L-methionine = N(7)-methylguanosine(46) in tRNA + S-adenosyl-L-homocysteine</text>
        <dbReference type="Rhea" id="RHEA:42708"/>
        <dbReference type="Rhea" id="RHEA-COMP:10188"/>
        <dbReference type="Rhea" id="RHEA-COMP:10189"/>
        <dbReference type="ChEBI" id="CHEBI:57856"/>
        <dbReference type="ChEBI" id="CHEBI:59789"/>
        <dbReference type="ChEBI" id="CHEBI:74269"/>
        <dbReference type="ChEBI" id="CHEBI:74480"/>
        <dbReference type="EC" id="2.1.1.33"/>
    </reaction>
</comment>
<feature type="binding site" evidence="9">
    <location>
        <begin position="190"/>
        <end position="193"/>
    </location>
    <ligand>
        <name>substrate</name>
    </ligand>
</feature>
<evidence type="ECO:0000313" key="11">
    <source>
        <dbReference type="EMBL" id="SNV64002.1"/>
    </source>
</evidence>
<dbReference type="PANTHER" id="PTHR23417:SF14">
    <property type="entry name" value="PENTACOTRIPEPTIDE-REPEAT REGION OF PRORP DOMAIN-CONTAINING PROTEIN"/>
    <property type="match status" value="1"/>
</dbReference>
<dbReference type="InterPro" id="IPR055361">
    <property type="entry name" value="tRNA_methyltr_TrmB_bact"/>
</dbReference>
<sequence>MRMRNKPWADDFLSSHPNIVDVDLNHQYKMAEWFDKDQPIHIEVGTGMGRFITETAKANPEINYVAIEKDKNVMVRVLEKVKELELDNIKLINQDAKLLKEYFVENEVSRIYLNFSDPWPKTRHAKRRLTYSTFLDIYQHILKDNGQIHFKTDNQKLFEYSLESMSQFGMSFDYINLNLHENEPEDNIRTEYEDKFSTRGFRIYRMEASFKS</sequence>
<comment type="similarity">
    <text evidence="8 9">Belongs to the class I-like SAM-binding methyltransferase superfamily. TrmB family.</text>
</comment>
<dbReference type="KEGG" id="sste:SAMEA4384403_0989"/>
<organism evidence="11 12">
    <name type="scientific">Mammaliicoccus stepanovicii</name>
    <dbReference type="NCBI Taxonomy" id="643214"/>
    <lineage>
        <taxon>Bacteria</taxon>
        <taxon>Bacillati</taxon>
        <taxon>Bacillota</taxon>
        <taxon>Bacilli</taxon>
        <taxon>Bacillales</taxon>
        <taxon>Staphylococcaceae</taxon>
        <taxon>Mammaliicoccus</taxon>
    </lineage>
</organism>
<evidence type="ECO:0000256" key="10">
    <source>
        <dbReference type="SAM" id="Coils"/>
    </source>
</evidence>
<dbReference type="OrthoDB" id="9802090at2"/>
<dbReference type="InterPro" id="IPR003358">
    <property type="entry name" value="tRNA_(Gua-N-7)_MeTrfase_Trmb"/>
</dbReference>
<comment type="function">
    <text evidence="2 9">Catalyzes the formation of N(7)-methylguanine at position 46 (m7G46) in tRNA.</text>
</comment>
<keyword evidence="5 9" id="KW-0949">S-adenosyl-L-methionine</keyword>
<evidence type="ECO:0000256" key="7">
    <source>
        <dbReference type="ARBA" id="ARBA00060552"/>
    </source>
</evidence>
<keyword evidence="3 9" id="KW-0489">Methyltransferase</keyword>
<feature type="binding site" evidence="9">
    <location>
        <position position="43"/>
    </location>
    <ligand>
        <name>S-adenosyl-L-methionine</name>
        <dbReference type="ChEBI" id="CHEBI:59789"/>
    </ligand>
</feature>
<proteinExistence type="inferred from homology"/>
<feature type="binding site" evidence="9">
    <location>
        <position position="95"/>
    </location>
    <ligand>
        <name>S-adenosyl-L-methionine</name>
        <dbReference type="ChEBI" id="CHEBI:59789"/>
    </ligand>
</feature>
<comment type="pathway">
    <text evidence="7 9">tRNA modification; N(7)-methylguanine-tRNA biosynthesis.</text>
</comment>
<evidence type="ECO:0000256" key="3">
    <source>
        <dbReference type="ARBA" id="ARBA00022603"/>
    </source>
</evidence>
<gene>
    <name evidence="9 11" type="primary">trmB</name>
    <name evidence="11" type="ORF">SAMEA4384403_00989</name>
</gene>
<evidence type="ECO:0000256" key="8">
    <source>
        <dbReference type="ARBA" id="ARBA00060767"/>
    </source>
</evidence>
<keyword evidence="12" id="KW-1185">Reference proteome</keyword>
<feature type="coiled-coil region" evidence="10">
    <location>
        <begin position="67"/>
        <end position="94"/>
    </location>
</feature>
<evidence type="ECO:0000256" key="5">
    <source>
        <dbReference type="ARBA" id="ARBA00022691"/>
    </source>
</evidence>
<dbReference type="PANTHER" id="PTHR23417">
    <property type="entry name" value="3-DEOXY-D-MANNO-OCTULOSONIC-ACID TRANSFERASE/TRNA GUANINE-N 7 - -METHYLTRANSFERASE"/>
    <property type="match status" value="1"/>
</dbReference>
<dbReference type="Pfam" id="PF02390">
    <property type="entry name" value="Methyltransf_4"/>
    <property type="match status" value="1"/>
</dbReference>
<keyword evidence="10" id="KW-0175">Coiled coil</keyword>
<accession>A0A239YYW7</accession>
<dbReference type="EC" id="2.1.1.33" evidence="9"/>
<dbReference type="RefSeq" id="WP_095087361.1">
    <property type="nucleotide sequence ID" value="NZ_BMDM01000002.1"/>
</dbReference>
<dbReference type="GO" id="GO:0008176">
    <property type="term" value="F:tRNA (guanine(46)-N7)-methyltransferase activity"/>
    <property type="evidence" value="ECO:0007669"/>
    <property type="project" value="UniProtKB-UniRule"/>
</dbReference>
<dbReference type="GO" id="GO:0043527">
    <property type="term" value="C:tRNA methyltransferase complex"/>
    <property type="evidence" value="ECO:0007669"/>
    <property type="project" value="TreeGrafter"/>
</dbReference>
<evidence type="ECO:0000256" key="9">
    <source>
        <dbReference type="HAMAP-Rule" id="MF_01057"/>
    </source>
</evidence>
<dbReference type="NCBIfam" id="NF001080">
    <property type="entry name" value="PRK00121.2-2"/>
    <property type="match status" value="1"/>
</dbReference>
<dbReference type="Proteomes" id="UP000242084">
    <property type="component" value="Chromosome 1"/>
</dbReference>
<feature type="binding site" evidence="9">
    <location>
        <position position="121"/>
    </location>
    <ligand>
        <name>substrate</name>
    </ligand>
</feature>
<keyword evidence="6 9" id="KW-0819">tRNA processing</keyword>
<dbReference type="UniPathway" id="UPA00989"/>
<dbReference type="FunFam" id="3.40.50.150:FF:000035">
    <property type="entry name" value="tRNA (guanine-N(7)-)-methyltransferase"/>
    <property type="match status" value="1"/>
</dbReference>
<feature type="binding site" evidence="9">
    <location>
        <position position="153"/>
    </location>
    <ligand>
        <name>substrate</name>
    </ligand>
</feature>
<evidence type="ECO:0000256" key="4">
    <source>
        <dbReference type="ARBA" id="ARBA00022679"/>
    </source>
</evidence>
<dbReference type="HAMAP" id="MF_01057">
    <property type="entry name" value="tRNA_methyltr_TrmB"/>
    <property type="match status" value="1"/>
</dbReference>
<dbReference type="NCBIfam" id="TIGR00091">
    <property type="entry name" value="tRNA (guanosine(46)-N7)-methyltransferase TrmB"/>
    <property type="match status" value="1"/>
</dbReference>
<dbReference type="InterPro" id="IPR029063">
    <property type="entry name" value="SAM-dependent_MTases_sf"/>
</dbReference>
<reference evidence="11 12" key="1">
    <citation type="submission" date="2017-06" db="EMBL/GenBank/DDBJ databases">
        <authorList>
            <consortium name="Pathogen Informatics"/>
        </authorList>
    </citation>
    <scope>NUCLEOTIDE SEQUENCE [LARGE SCALE GENOMIC DNA]</scope>
    <source>
        <strain evidence="11 12">NCTC13839</strain>
    </source>
</reference>
<dbReference type="EMBL" id="LT906462">
    <property type="protein sequence ID" value="SNV64002.1"/>
    <property type="molecule type" value="Genomic_DNA"/>
</dbReference>
<evidence type="ECO:0000256" key="1">
    <source>
        <dbReference type="ARBA" id="ARBA00000142"/>
    </source>
</evidence>
<dbReference type="AlphaFoldDB" id="A0A239YYW7"/>
<evidence type="ECO:0000313" key="12">
    <source>
        <dbReference type="Proteomes" id="UP000242084"/>
    </source>
</evidence>
<dbReference type="CDD" id="cd02440">
    <property type="entry name" value="AdoMet_MTases"/>
    <property type="match status" value="1"/>
</dbReference>
<protein>
    <recommendedName>
        <fullName evidence="9">tRNA (guanine-N(7)-)-methyltransferase</fullName>
        <ecNumber evidence="9">2.1.1.33</ecNumber>
    </recommendedName>
    <alternativeName>
        <fullName evidence="9">tRNA (guanine(46)-N(7))-methyltransferase</fullName>
    </alternativeName>
    <alternativeName>
        <fullName evidence="9">tRNA(m7G46)-methyltransferase</fullName>
    </alternativeName>
</protein>
<keyword evidence="4 9" id="KW-0808">Transferase</keyword>
<feature type="binding site" evidence="9">
    <location>
        <position position="68"/>
    </location>
    <ligand>
        <name>S-adenosyl-L-methionine</name>
        <dbReference type="ChEBI" id="CHEBI:59789"/>
    </ligand>
</feature>
<evidence type="ECO:0000256" key="2">
    <source>
        <dbReference type="ARBA" id="ARBA00003015"/>
    </source>
</evidence>
<name>A0A239YYW7_9STAP</name>
<comment type="caution">
    <text evidence="9">Lacks conserved residue(s) required for the propagation of feature annotation.</text>
</comment>